<dbReference type="InterPro" id="IPR011583">
    <property type="entry name" value="Chitinase_II/V-like_cat"/>
</dbReference>
<evidence type="ECO:0000256" key="6">
    <source>
        <dbReference type="ARBA" id="ARBA00023157"/>
    </source>
</evidence>
<feature type="non-terminal residue" evidence="9">
    <location>
        <position position="784"/>
    </location>
</feature>
<dbReference type="GO" id="GO:0005576">
    <property type="term" value="C:extracellular region"/>
    <property type="evidence" value="ECO:0007669"/>
    <property type="project" value="UniProtKB-SubCell"/>
</dbReference>
<evidence type="ECO:0000256" key="7">
    <source>
        <dbReference type="ARBA" id="ARBA00023180"/>
    </source>
</evidence>
<dbReference type="Pfam" id="PF00704">
    <property type="entry name" value="Glyco_hydro_18"/>
    <property type="match status" value="2"/>
</dbReference>
<keyword evidence="4" id="KW-0964">Secreted</keyword>
<keyword evidence="10" id="KW-1185">Reference proteome</keyword>
<name>A0A0L0C032_LUCCU</name>
<dbReference type="PANTHER" id="PTHR11177:SF235">
    <property type="entry name" value="CHITINASE-LIKE PROTEIN IDGF1-RELATED"/>
    <property type="match status" value="1"/>
</dbReference>
<comment type="similarity">
    <text evidence="2">Belongs to the glycosyl hydrolase 18 family. IDGF subfamily.</text>
</comment>
<dbReference type="Proteomes" id="UP000037069">
    <property type="component" value="Unassembled WGS sequence"/>
</dbReference>
<comment type="subcellular location">
    <subcellularLocation>
        <location evidence="1">Secreted</location>
    </subcellularLocation>
</comment>
<dbReference type="SMART" id="SM00636">
    <property type="entry name" value="Glyco_18"/>
    <property type="match status" value="2"/>
</dbReference>
<reference evidence="9 10" key="1">
    <citation type="journal article" date="2015" name="Nat. Commun.">
        <title>Lucilia cuprina genome unlocks parasitic fly biology to underpin future interventions.</title>
        <authorList>
            <person name="Anstead C.A."/>
            <person name="Korhonen P.K."/>
            <person name="Young N.D."/>
            <person name="Hall R.S."/>
            <person name="Jex A.R."/>
            <person name="Murali S.C."/>
            <person name="Hughes D.S."/>
            <person name="Lee S.F."/>
            <person name="Perry T."/>
            <person name="Stroehlein A.J."/>
            <person name="Ansell B.R."/>
            <person name="Breugelmans B."/>
            <person name="Hofmann A."/>
            <person name="Qu J."/>
            <person name="Dugan S."/>
            <person name="Lee S.L."/>
            <person name="Chao H."/>
            <person name="Dinh H."/>
            <person name="Han Y."/>
            <person name="Doddapaneni H.V."/>
            <person name="Worley K.C."/>
            <person name="Muzny D.M."/>
            <person name="Ioannidis P."/>
            <person name="Waterhouse R.M."/>
            <person name="Zdobnov E.M."/>
            <person name="James P.J."/>
            <person name="Bagnall N.H."/>
            <person name="Kotze A.C."/>
            <person name="Gibbs R.A."/>
            <person name="Richards S."/>
            <person name="Batterham P."/>
            <person name="Gasser R.B."/>
        </authorList>
    </citation>
    <scope>NUCLEOTIDE SEQUENCE [LARGE SCALE GENOMIC DNA]</scope>
    <source>
        <strain evidence="9 10">LS</strain>
        <tissue evidence="9">Full body</tissue>
    </source>
</reference>
<feature type="domain" description="GH18" evidence="8">
    <location>
        <begin position="434"/>
        <end position="784"/>
    </location>
</feature>
<dbReference type="PANTHER" id="PTHR11177">
    <property type="entry name" value="CHITINASE"/>
    <property type="match status" value="1"/>
</dbReference>
<gene>
    <name evidence="9" type="ORF">FF38_06030</name>
</gene>
<dbReference type="GO" id="GO:0005975">
    <property type="term" value="P:carbohydrate metabolic process"/>
    <property type="evidence" value="ECO:0007669"/>
    <property type="project" value="InterPro"/>
</dbReference>
<dbReference type="InterPro" id="IPR017853">
    <property type="entry name" value="GH"/>
</dbReference>
<dbReference type="SUPFAM" id="SSF51445">
    <property type="entry name" value="(Trans)glycosidases"/>
    <property type="match status" value="2"/>
</dbReference>
<evidence type="ECO:0000256" key="2">
    <source>
        <dbReference type="ARBA" id="ARBA00006606"/>
    </source>
</evidence>
<dbReference type="GO" id="GO:0006032">
    <property type="term" value="P:chitin catabolic process"/>
    <property type="evidence" value="ECO:0007669"/>
    <property type="project" value="TreeGrafter"/>
</dbReference>
<proteinExistence type="inferred from homology"/>
<comment type="caution">
    <text evidence="9">The sequence shown here is derived from an EMBL/GenBank/DDBJ whole genome shotgun (WGS) entry which is preliminary data.</text>
</comment>
<dbReference type="Gene3D" id="3.20.20.80">
    <property type="entry name" value="Glycosidases"/>
    <property type="match status" value="2"/>
</dbReference>
<evidence type="ECO:0000256" key="1">
    <source>
        <dbReference type="ARBA" id="ARBA00004613"/>
    </source>
</evidence>
<evidence type="ECO:0000256" key="3">
    <source>
        <dbReference type="ARBA" id="ARBA00022473"/>
    </source>
</evidence>
<feature type="domain" description="GH18" evidence="8">
    <location>
        <begin position="21"/>
        <end position="437"/>
    </location>
</feature>
<dbReference type="OrthoDB" id="7738278at2759"/>
<keyword evidence="3" id="KW-0217">Developmental protein</keyword>
<protein>
    <recommendedName>
        <fullName evidence="8">GH18 domain-containing protein</fullName>
    </recommendedName>
</protein>
<dbReference type="InterPro" id="IPR001223">
    <property type="entry name" value="Glyco_hydro18_cat"/>
</dbReference>
<evidence type="ECO:0000313" key="10">
    <source>
        <dbReference type="Proteomes" id="UP000037069"/>
    </source>
</evidence>
<evidence type="ECO:0000259" key="8">
    <source>
        <dbReference type="PROSITE" id="PS51910"/>
    </source>
</evidence>
<evidence type="ECO:0000256" key="5">
    <source>
        <dbReference type="ARBA" id="ARBA00022729"/>
    </source>
</evidence>
<dbReference type="FunFam" id="3.20.20.80:FF:000071">
    <property type="entry name" value="Imaginal disc growth factor"/>
    <property type="match status" value="1"/>
</dbReference>
<dbReference type="PROSITE" id="PS51910">
    <property type="entry name" value="GH18_2"/>
    <property type="match status" value="2"/>
</dbReference>
<dbReference type="InterPro" id="IPR050314">
    <property type="entry name" value="Glycosyl_Hydrlase_18"/>
</dbReference>
<dbReference type="SUPFAM" id="SSF54556">
    <property type="entry name" value="Chitinase insertion domain"/>
    <property type="match status" value="2"/>
</dbReference>
<dbReference type="GO" id="GO:0008061">
    <property type="term" value="F:chitin binding"/>
    <property type="evidence" value="ECO:0007669"/>
    <property type="project" value="InterPro"/>
</dbReference>
<dbReference type="GO" id="GO:0004568">
    <property type="term" value="F:chitinase activity"/>
    <property type="evidence" value="ECO:0007669"/>
    <property type="project" value="TreeGrafter"/>
</dbReference>
<keyword evidence="6" id="KW-1015">Disulfide bond</keyword>
<keyword evidence="7" id="KW-0325">Glycoprotein</keyword>
<dbReference type="AlphaFoldDB" id="A0A0L0C032"/>
<dbReference type="InterPro" id="IPR029070">
    <property type="entry name" value="Chitinase_insertion_sf"/>
</dbReference>
<keyword evidence="5" id="KW-0732">Signal</keyword>
<dbReference type="EMBL" id="JRES01001087">
    <property type="protein sequence ID" value="KNC25665.1"/>
    <property type="molecule type" value="Genomic_DNA"/>
</dbReference>
<dbReference type="OMA" id="MRTTELD"/>
<sequence>MKLYYLMAVYIACQFSWIKADKMVCYYDIYMANINGPNKFNAKDMDTALQFCSYVIYSDINIMPKTFALKPLTHLQQEQFLNVRKLKTKFPNVKFLLSVSGEKNMSDSEKFLKLLEADHKAQNTFVSSTLQLLRKYQFDGLSLDLPLPTEEPKQVHPYYAQIWFGIKNFFTSNSAEDVKTAEHKKELTDLIQQLSGALKEHNLILSLTVLSNVRSKSYFDVKTISKNLDFIIVSAFDFYTPLRNPEEADYAAPIYAPIKISNRLPLANVDQLVEEWLNTLEIPPQKLIVGIPAYGHAWKMGNNTKTTGLPPVPLTQGPAWTAAETLVPGLLPYPEICTQLTKSSMKTTTSGNALTSIVDPTKKYGNYAYRATDEKGNAGIWISYEDPLTAAAKAEYAKSRNLGGVALFDITYDDTHGRCGGDTFPILRSIVMKLLHYVTITPDKLLLTVQTPEQEQELANMKKFKNKYPKVKFLLSLSGERSSKTTKSFLRLLEDPPATKILIKSLMEVLIKYKFNGLSLDLPLPTVLPTKPLRAKVWDFLISLFKMDHFNNDLKYIEHKDQLTVLIELLKANFNEYQFMLTLNVLPNVDSKKYFDIPEIMKYLDFVILSAFDFFTPQRNPLEANFMSPTKFIKPTTLLYNRDTSLRNIYDFYTFWHSQNVHRYKIVIGIAAYGRSWKMTKNSNSNGVPPVYYTDGPASAGPYTYTPGFLSYPEICEKIRSSKLKKVTDHKVKSVYAFLPANKNNFGIWISYENYKTAGSKADFIRNNNLGGIALIDLSLDDIH</sequence>
<dbReference type="Gene3D" id="3.10.50.10">
    <property type="match status" value="2"/>
</dbReference>
<accession>A0A0L0C032</accession>
<evidence type="ECO:0000313" key="9">
    <source>
        <dbReference type="EMBL" id="KNC25665.1"/>
    </source>
</evidence>
<organism evidence="9 10">
    <name type="scientific">Lucilia cuprina</name>
    <name type="common">Green bottle fly</name>
    <name type="synonym">Australian sheep blowfly</name>
    <dbReference type="NCBI Taxonomy" id="7375"/>
    <lineage>
        <taxon>Eukaryota</taxon>
        <taxon>Metazoa</taxon>
        <taxon>Ecdysozoa</taxon>
        <taxon>Arthropoda</taxon>
        <taxon>Hexapoda</taxon>
        <taxon>Insecta</taxon>
        <taxon>Pterygota</taxon>
        <taxon>Neoptera</taxon>
        <taxon>Endopterygota</taxon>
        <taxon>Diptera</taxon>
        <taxon>Brachycera</taxon>
        <taxon>Muscomorpha</taxon>
        <taxon>Oestroidea</taxon>
        <taxon>Calliphoridae</taxon>
        <taxon>Luciliinae</taxon>
        <taxon>Lucilia</taxon>
    </lineage>
</organism>
<evidence type="ECO:0000256" key="4">
    <source>
        <dbReference type="ARBA" id="ARBA00022525"/>
    </source>
</evidence>